<organism evidence="1 2">
    <name type="scientific">Clostridium saccharobutylicum DSM 13864</name>
    <dbReference type="NCBI Taxonomy" id="1345695"/>
    <lineage>
        <taxon>Bacteria</taxon>
        <taxon>Bacillati</taxon>
        <taxon>Bacillota</taxon>
        <taxon>Clostridia</taxon>
        <taxon>Eubacteriales</taxon>
        <taxon>Clostridiaceae</taxon>
        <taxon>Clostridium</taxon>
    </lineage>
</organism>
<accession>U5MQ90</accession>
<name>U5MQ90_CLOSA</name>
<sequence>MGRLESEKYKNENYSCFDKVMNKYKSMLLKTINIRKEYEESYYDVYSDLADCLICRGMYGDNDLLFEKMYNVYKSSGWSCGWKGNFPEGKLMAFYPKE</sequence>
<dbReference type="eggNOG" id="ENOG5032H7Q">
    <property type="taxonomic scope" value="Bacteria"/>
</dbReference>
<dbReference type="GeneID" id="71415545"/>
<protein>
    <submittedName>
        <fullName evidence="1">Uncharacterized protein</fullName>
    </submittedName>
</protein>
<evidence type="ECO:0000313" key="1">
    <source>
        <dbReference type="EMBL" id="AGX41851.1"/>
    </source>
</evidence>
<reference evidence="1 2" key="1">
    <citation type="journal article" date="2013" name="Genome Announc.">
        <title>Complete Genome Sequence of the Solvent Producer Clostridium saccharobutylicum NCP262 (DSM 13864).</title>
        <authorList>
            <person name="Poehlein A."/>
            <person name="Hartwich K."/>
            <person name="Krabben P."/>
            <person name="Ehrenreich A."/>
            <person name="Liebl W."/>
            <person name="Durre P."/>
            <person name="Gottschalk G."/>
            <person name="Daniel R."/>
        </authorList>
    </citation>
    <scope>NUCLEOTIDE SEQUENCE [LARGE SCALE GENOMIC DNA]</scope>
    <source>
        <strain evidence="1">DSM 13864</strain>
    </source>
</reference>
<dbReference type="RefSeq" id="WP_022744138.1">
    <property type="nucleotide sequence ID" value="NC_022571.1"/>
</dbReference>
<proteinExistence type="predicted"/>
<evidence type="ECO:0000313" key="2">
    <source>
        <dbReference type="Proteomes" id="UP000017118"/>
    </source>
</evidence>
<dbReference type="AlphaFoldDB" id="U5MQ90"/>
<dbReference type="Proteomes" id="UP000017118">
    <property type="component" value="Chromosome"/>
</dbReference>
<dbReference type="KEGG" id="csb:CLSA_c08380"/>
<dbReference type="PATRIC" id="fig|1345695.10.peg.2972"/>
<dbReference type="EMBL" id="CP006721">
    <property type="protein sequence ID" value="AGX41851.1"/>
    <property type="molecule type" value="Genomic_DNA"/>
</dbReference>
<keyword evidence="2" id="KW-1185">Reference proteome</keyword>
<dbReference type="HOGENOM" id="CLU_2328825_0_0_9"/>
<gene>
    <name evidence="1" type="ORF">CLSA_c08380</name>
</gene>